<dbReference type="EMBL" id="CP024712">
    <property type="protein sequence ID" value="ATV18530.1"/>
    <property type="molecule type" value="Genomic_DNA"/>
</dbReference>
<dbReference type="AlphaFoldDB" id="A0AAU8XIZ9"/>
<proteinExistence type="predicted"/>
<accession>A0AAU8XIZ9</accession>
<protein>
    <recommendedName>
        <fullName evidence="3">EF-hand domain-containing protein</fullName>
    </recommendedName>
</protein>
<evidence type="ECO:0000313" key="1">
    <source>
        <dbReference type="EMBL" id="ATV18530.1"/>
    </source>
</evidence>
<organism evidence="1 2">
    <name type="scientific">Pseudomonas syringae pv. actinidiae</name>
    <dbReference type="NCBI Taxonomy" id="103796"/>
    <lineage>
        <taxon>Bacteria</taxon>
        <taxon>Pseudomonadati</taxon>
        <taxon>Pseudomonadota</taxon>
        <taxon>Gammaproteobacteria</taxon>
        <taxon>Pseudomonadales</taxon>
        <taxon>Pseudomonadaceae</taxon>
        <taxon>Pseudomonas</taxon>
        <taxon>Pseudomonas syringae</taxon>
    </lineage>
</organism>
<gene>
    <name evidence="1" type="ORF">CT122_18120</name>
</gene>
<sequence>MAPPILQFHEKENIMLSSDFHDKNLTSISTNNEVLVLGFSALEWDTRIILGGLEKLRVSDFKEGNIISSVRVIDSENFLLNKDHCEKLVRYAYDIDGSGLINNEKLSLFLKRKIEEVRDGYLIVLEVEPSFGAYVVAVAKSISED</sequence>
<dbReference type="Proteomes" id="UP000230024">
    <property type="component" value="Chromosome"/>
</dbReference>
<reference evidence="1 2" key="1">
    <citation type="submission" date="2017-11" db="EMBL/GenBank/DDBJ databases">
        <title>Complete DNA Sequence of Pseudomonas syringae pv. actinidiae, biovar 5 (Psa5).</title>
        <authorList>
            <person name="Butler M."/>
            <person name="Taiaroa G."/>
            <person name="Sumpter N."/>
            <person name="Poulter R."/>
        </authorList>
    </citation>
    <scope>NUCLEOTIDE SEQUENCE [LARGE SCALE GENOMIC DNA]</scope>
    <source>
        <strain evidence="1 2">MAFF212063</strain>
    </source>
</reference>
<evidence type="ECO:0008006" key="3">
    <source>
        <dbReference type="Google" id="ProtNLM"/>
    </source>
</evidence>
<evidence type="ECO:0000313" key="2">
    <source>
        <dbReference type="Proteomes" id="UP000230024"/>
    </source>
</evidence>
<name>A0AAU8XIZ9_PSESF</name>